<keyword evidence="1" id="KW-1133">Transmembrane helix</keyword>
<name>A0A1G4E7I2_PLAVI</name>
<protein>
    <submittedName>
        <fullName evidence="2">VIR protein</fullName>
    </submittedName>
</protein>
<gene>
    <name evidence="2" type="ORF">PVT01_000082200</name>
</gene>
<dbReference type="EMBL" id="FLYH01000292">
    <property type="protein sequence ID" value="SCA60268.1"/>
    <property type="molecule type" value="Genomic_DNA"/>
</dbReference>
<dbReference type="Proteomes" id="UP000196402">
    <property type="component" value="Unassembled WGS sequence"/>
</dbReference>
<keyword evidence="1" id="KW-0812">Transmembrane</keyword>
<evidence type="ECO:0000313" key="2">
    <source>
        <dbReference type="EMBL" id="SCA60268.1"/>
    </source>
</evidence>
<dbReference type="AlphaFoldDB" id="A0A1G4E7I2"/>
<evidence type="ECO:0000313" key="3">
    <source>
        <dbReference type="Proteomes" id="UP000196402"/>
    </source>
</evidence>
<evidence type="ECO:0000256" key="1">
    <source>
        <dbReference type="SAM" id="Phobius"/>
    </source>
</evidence>
<dbReference type="VEuPathDB" id="PlasmoDB:PVW1_120013900"/>
<organism evidence="2 3">
    <name type="scientific">Plasmodium vivax</name>
    <name type="common">malaria parasite P. vivax</name>
    <dbReference type="NCBI Taxonomy" id="5855"/>
    <lineage>
        <taxon>Eukaryota</taxon>
        <taxon>Sar</taxon>
        <taxon>Alveolata</taxon>
        <taxon>Apicomplexa</taxon>
        <taxon>Aconoidasida</taxon>
        <taxon>Haemosporida</taxon>
        <taxon>Plasmodiidae</taxon>
        <taxon>Plasmodium</taxon>
        <taxon>Plasmodium (Plasmodium)</taxon>
    </lineage>
</organism>
<dbReference type="InterPro" id="IPR008780">
    <property type="entry name" value="Plasmodium_Vir"/>
</dbReference>
<accession>A0A1G4E7I2</accession>
<sequence length="299" mass="35216">MADETYNDSFNYVNLFQKNREYYESVTYTRDNTILSACNIINSKIFDNPSFVTECVKITRYLKHINHEYKNIDVNEKCEFLNYWINSNINVIKPGVDDTSTLFNDMISEFKNQLKSEIEVCQKNMKHIKKEELKDLKILMDLFGDFEKFKAKNKESETDCSIGKKCVTSYMRSLDKCKDNNDIKFCKILEVFNKYYNEEAPTLDYCKNVQRYLPPVKGYLNAVSYAVIAVFTIPILLSTVFLLYKFTPLQSWIRPQIVEKKKLLKNLQEETFKLQENYKINESGTRNNGFNLAYNAVHN</sequence>
<dbReference type="Pfam" id="PF05795">
    <property type="entry name" value="Plasmodium_Vir"/>
    <property type="match status" value="2"/>
</dbReference>
<feature type="transmembrane region" description="Helical" evidence="1">
    <location>
        <begin position="222"/>
        <end position="244"/>
    </location>
</feature>
<proteinExistence type="predicted"/>
<keyword evidence="1" id="KW-0472">Membrane</keyword>
<dbReference type="VEuPathDB" id="PlasmoDB:PVP01_0003570"/>
<dbReference type="VEuPathDB" id="PlasmoDB:PVX_109795"/>
<dbReference type="VEuPathDB" id="PlasmoDB:PVPAM_080007000"/>
<reference evidence="2 3" key="1">
    <citation type="submission" date="2016-07" db="EMBL/GenBank/DDBJ databases">
        <authorList>
            <consortium name="Pathogen Informatics"/>
        </authorList>
    </citation>
    <scope>NUCLEOTIDE SEQUENCE [LARGE SCALE GENOMIC DNA]</scope>
</reference>